<dbReference type="Pfam" id="PF13424">
    <property type="entry name" value="TPR_12"/>
    <property type="match status" value="1"/>
</dbReference>
<dbReference type="Pfam" id="PF00515">
    <property type="entry name" value="TPR_1"/>
    <property type="match status" value="1"/>
</dbReference>
<feature type="repeat" description="TPR" evidence="1">
    <location>
        <begin position="150"/>
        <end position="183"/>
    </location>
</feature>
<dbReference type="RefSeq" id="WP_073049114.1">
    <property type="nucleotide sequence ID" value="NZ_FQZL01000010.1"/>
</dbReference>
<proteinExistence type="predicted"/>
<dbReference type="PROSITE" id="PS50293">
    <property type="entry name" value="TPR_REGION"/>
    <property type="match status" value="1"/>
</dbReference>
<feature type="repeat" description="TPR" evidence="1">
    <location>
        <begin position="82"/>
        <end position="115"/>
    </location>
</feature>
<keyword evidence="1" id="KW-0802">TPR repeat</keyword>
<dbReference type="AlphaFoldDB" id="A0A1M6G8R2"/>
<dbReference type="InterPro" id="IPR011990">
    <property type="entry name" value="TPR-like_helical_dom_sf"/>
</dbReference>
<dbReference type="Pfam" id="PF13181">
    <property type="entry name" value="TPR_8"/>
    <property type="match status" value="3"/>
</dbReference>
<evidence type="ECO:0000313" key="3">
    <source>
        <dbReference type="Proteomes" id="UP000184052"/>
    </source>
</evidence>
<sequence length="304" mass="35489">MLKATKYSTRLKNNYRILAESFLEQDNVEKALKFYEKSRAYMGESQDIDLLLDIGFIYYENDNLEASKSTFLDAIAIDSNEPRGYFGLGIVYEELEEHEEAEESYLKALELDEEYQQAYFFIAGLYQKMGDFEKSEKNYLKSLELNSEDYWAITNLGSLYEEFNLNKKAEKYFTQAYELNENNPTSAFNLGVVNGKMGKIEEAKKYYKASIELDQYNPYAYLNLSLLYKIKGDHKTSLHWLSEGLKFKPDSGFLHYHRCCINLLLGNKEDAVKDARKACLFDDYFIDYIKEDPDLESIKESVLD</sequence>
<gene>
    <name evidence="2" type="ORF">SAMN02745751_01651</name>
</gene>
<dbReference type="OrthoDB" id="1737781at2"/>
<evidence type="ECO:0000313" key="2">
    <source>
        <dbReference type="EMBL" id="SHJ06360.1"/>
    </source>
</evidence>
<accession>A0A1M6G8R2</accession>
<organism evidence="2 3">
    <name type="scientific">Dethiosulfatibacter aminovorans DSM 17477</name>
    <dbReference type="NCBI Taxonomy" id="1121476"/>
    <lineage>
        <taxon>Bacteria</taxon>
        <taxon>Bacillati</taxon>
        <taxon>Bacillota</taxon>
        <taxon>Tissierellia</taxon>
        <taxon>Dethiosulfatibacter</taxon>
    </lineage>
</organism>
<dbReference type="InterPro" id="IPR019734">
    <property type="entry name" value="TPR_rpt"/>
</dbReference>
<dbReference type="PANTHER" id="PTHR12558:SF13">
    <property type="entry name" value="CELL DIVISION CYCLE PROTEIN 27 HOMOLOG"/>
    <property type="match status" value="1"/>
</dbReference>
<dbReference type="Proteomes" id="UP000184052">
    <property type="component" value="Unassembled WGS sequence"/>
</dbReference>
<dbReference type="STRING" id="1121476.SAMN02745751_01651"/>
<dbReference type="EMBL" id="FQZL01000010">
    <property type="protein sequence ID" value="SHJ06360.1"/>
    <property type="molecule type" value="Genomic_DNA"/>
</dbReference>
<protein>
    <submittedName>
        <fullName evidence="2">TPR repeat-containing protein</fullName>
    </submittedName>
</protein>
<evidence type="ECO:0000256" key="1">
    <source>
        <dbReference type="PROSITE-ProRule" id="PRU00339"/>
    </source>
</evidence>
<feature type="repeat" description="TPR" evidence="1">
    <location>
        <begin position="116"/>
        <end position="149"/>
    </location>
</feature>
<name>A0A1M6G8R2_9FIRM</name>
<keyword evidence="3" id="KW-1185">Reference proteome</keyword>
<dbReference type="Gene3D" id="1.25.40.10">
    <property type="entry name" value="Tetratricopeptide repeat domain"/>
    <property type="match status" value="1"/>
</dbReference>
<dbReference type="PANTHER" id="PTHR12558">
    <property type="entry name" value="CELL DIVISION CYCLE 16,23,27"/>
    <property type="match status" value="1"/>
</dbReference>
<dbReference type="SMART" id="SM00028">
    <property type="entry name" value="TPR"/>
    <property type="match status" value="8"/>
</dbReference>
<feature type="repeat" description="TPR" evidence="1">
    <location>
        <begin position="184"/>
        <end position="217"/>
    </location>
</feature>
<dbReference type="SUPFAM" id="SSF48452">
    <property type="entry name" value="TPR-like"/>
    <property type="match status" value="2"/>
</dbReference>
<reference evidence="2 3" key="1">
    <citation type="submission" date="2016-11" db="EMBL/GenBank/DDBJ databases">
        <authorList>
            <person name="Jaros S."/>
            <person name="Januszkiewicz K."/>
            <person name="Wedrychowicz H."/>
        </authorList>
    </citation>
    <scope>NUCLEOTIDE SEQUENCE [LARGE SCALE GENOMIC DNA]</scope>
    <source>
        <strain evidence="2 3">DSM 17477</strain>
    </source>
</reference>
<feature type="repeat" description="TPR" evidence="1">
    <location>
        <begin position="218"/>
        <end position="251"/>
    </location>
</feature>
<dbReference type="PROSITE" id="PS50005">
    <property type="entry name" value="TPR"/>
    <property type="match status" value="5"/>
</dbReference>